<gene>
    <name evidence="1" type="ORF">CCAP1982_LOCUS12311</name>
</gene>
<accession>A0A811UZ17</accession>
<sequence length="66" mass="7486">MATLGSNQSAFKSLWLTNIQRIGTTIRMFIRSLVIKSDKKISFGGVTYCIISLLDRTVVHEREALR</sequence>
<dbReference type="AlphaFoldDB" id="A0A811UZ17"/>
<evidence type="ECO:0000313" key="2">
    <source>
        <dbReference type="Proteomes" id="UP000606786"/>
    </source>
</evidence>
<protein>
    <submittedName>
        <fullName evidence="1">(Mediterranean fruit fly) hypothetical protein</fullName>
    </submittedName>
</protein>
<comment type="caution">
    <text evidence="1">The sequence shown here is derived from an EMBL/GenBank/DDBJ whole genome shotgun (WGS) entry which is preliminary data.</text>
</comment>
<evidence type="ECO:0000313" key="1">
    <source>
        <dbReference type="EMBL" id="CAD7003881.1"/>
    </source>
</evidence>
<name>A0A811UZ17_CERCA</name>
<dbReference type="Proteomes" id="UP000606786">
    <property type="component" value="Unassembled WGS sequence"/>
</dbReference>
<feature type="non-terminal residue" evidence="1">
    <location>
        <position position="1"/>
    </location>
</feature>
<organism evidence="1 2">
    <name type="scientific">Ceratitis capitata</name>
    <name type="common">Mediterranean fruit fly</name>
    <name type="synonym">Tephritis capitata</name>
    <dbReference type="NCBI Taxonomy" id="7213"/>
    <lineage>
        <taxon>Eukaryota</taxon>
        <taxon>Metazoa</taxon>
        <taxon>Ecdysozoa</taxon>
        <taxon>Arthropoda</taxon>
        <taxon>Hexapoda</taxon>
        <taxon>Insecta</taxon>
        <taxon>Pterygota</taxon>
        <taxon>Neoptera</taxon>
        <taxon>Endopterygota</taxon>
        <taxon>Diptera</taxon>
        <taxon>Brachycera</taxon>
        <taxon>Muscomorpha</taxon>
        <taxon>Tephritoidea</taxon>
        <taxon>Tephritidae</taxon>
        <taxon>Ceratitis</taxon>
        <taxon>Ceratitis</taxon>
    </lineage>
</organism>
<proteinExistence type="predicted"/>
<reference evidence="1" key="1">
    <citation type="submission" date="2020-11" db="EMBL/GenBank/DDBJ databases">
        <authorList>
            <person name="Whitehead M."/>
        </authorList>
    </citation>
    <scope>NUCLEOTIDE SEQUENCE</scope>
    <source>
        <strain evidence="1">EGII</strain>
    </source>
</reference>
<keyword evidence="2" id="KW-1185">Reference proteome</keyword>
<dbReference type="EMBL" id="CAJHJT010000034">
    <property type="protein sequence ID" value="CAD7003881.1"/>
    <property type="molecule type" value="Genomic_DNA"/>
</dbReference>